<dbReference type="RefSeq" id="WP_131927567.1">
    <property type="nucleotide sequence ID" value="NZ_SLXB01000043.1"/>
</dbReference>
<organism evidence="2 3">
    <name type="scientific">Prevotella heparinolytica</name>
    <dbReference type="NCBI Taxonomy" id="28113"/>
    <lineage>
        <taxon>Bacteria</taxon>
        <taxon>Pseudomonadati</taxon>
        <taxon>Bacteroidota</taxon>
        <taxon>Bacteroidia</taxon>
        <taxon>Bacteroidales</taxon>
        <taxon>Bacteroidaceae</taxon>
        <taxon>Bacteroides</taxon>
    </lineage>
</organism>
<evidence type="ECO:0000313" key="2">
    <source>
        <dbReference type="EMBL" id="TCO86214.1"/>
    </source>
</evidence>
<keyword evidence="1" id="KW-0175">Coiled coil</keyword>
<evidence type="ECO:0000313" key="3">
    <source>
        <dbReference type="Proteomes" id="UP000295600"/>
    </source>
</evidence>
<accession>A0A4R2LKS3</accession>
<sequence>MKPVEFDILMRDKTREAWQGVREGARQTSSAVDKATADFKARMKEQSAVVKQVEADIKSLEAQLKKAAPGTKKTELVAELGAAKKVLLEEKGALAELEKQFAATAGKEETLRTQIAKQKQLMAGMTEGTKEYAAAMQRLGELQDRYGDINTQARIHSDDNKNIKGTMDAISGLTGAMTAGVGVASLFGAEQEKLAHIQTKLQAVMAVTMGIQQVANTLNKDSFFTHTLLAGAKMKWAAAQSYLNTQLGIGVGLSKALMVSGIGVLIAGVGALIAIYNNWSSKNKELAASQKHIEEVTRSASDGMGEQLLVLKRLQAEWNRMGSDLNKKKKFITDNKEEFHKLGISVSTVSDAENAFVKNTAAVIEAMKLRTKASVAQKFAAELYEKSYKGQMVADERRNSAPRKEDYPTKTVVMNSSAGAVTQQVIDYNDTETAKKNRDKAAKEMEIGYKTQEVMAEKHLQRMMAFNDKADKVLTDAGLNPHVKDKPEKTDTEPQLRSISDAELKARRKIEAMRIELMRDGAQKEKAEARKRLDDELARIDAEERERIAALAKAKKDGIPVTQEQADTVTKQARMQREGATDIYIKEFSDIEKNYARQEEELWNEANAVFRSALENRLADIDHHYDEQVKKAEGNRALIEALNTAREKEKDAEKNTSKLEMLDNAEQVELQRQAIVMQGLGLDELAEVQRNNIVIRYARERIKILKKMGGDRNKQEAAQLENLTKGLEKQNSRRTLAGLFNEKAFKSVQSHFQKIYKDSDKAKAKAESLFGAIQKGGQLGAEGIGMLKSVFGGLDEDMDKALEAAGNIASGFAQGGVVGGALAAAGELVNFIAGGLQANKRHKEALKKIVEEQKAYLHEYRMLLLEEQLAYKVGTNIFGTDNIGRALNAIDTYKQSVVELKRELRGSTPEMNWMERAWHRITGRESDSYKEKMQAYKDGIGALANIEVKTGHKKTGLFGWGKGKDIYTSLLDLPEYKDILGKDGKLNVNMAKAILSTRELKDESKKLLETLIDLQEQADKAYQELEDSLRETFGPLGDSLTNSIVNAFNNGLDAAQEFKKRVTDVLADLAKQMVYSLFLKDKFDRLQEDIKKVYMTEGLSEKEIARQTTDLIGGFFRGLGSQIDAANKFQEDFWRNAEKNGFDRPTATSGQQQGRTGAYTAMSQEQGTKLEGLFTSAQDHLSSIDKKMGDFDAAMGRALEILGAIAANTAYCKLLEDVVEHFERLERNGMKMQ</sequence>
<evidence type="ECO:0000256" key="1">
    <source>
        <dbReference type="SAM" id="Coils"/>
    </source>
</evidence>
<protein>
    <submittedName>
        <fullName evidence="2">Uncharacterized protein</fullName>
    </submittedName>
</protein>
<name>A0A4R2LKS3_9BACE</name>
<dbReference type="EMBL" id="SLXB01000043">
    <property type="protein sequence ID" value="TCO86214.1"/>
    <property type="molecule type" value="Genomic_DNA"/>
</dbReference>
<feature type="coiled-coil region" evidence="1">
    <location>
        <begin position="512"/>
        <end position="546"/>
    </location>
</feature>
<comment type="caution">
    <text evidence="2">The sequence shown here is derived from an EMBL/GenBank/DDBJ whole genome shotgun (WGS) entry which is preliminary data.</text>
</comment>
<dbReference type="Proteomes" id="UP000295600">
    <property type="component" value="Unassembled WGS sequence"/>
</dbReference>
<proteinExistence type="predicted"/>
<reference evidence="2 3" key="1">
    <citation type="submission" date="2019-03" db="EMBL/GenBank/DDBJ databases">
        <title>Genomic Encyclopedia of Type Strains, Phase IV (KMG-IV): sequencing the most valuable type-strain genomes for metagenomic binning, comparative biology and taxonomic classification.</title>
        <authorList>
            <person name="Goeker M."/>
        </authorList>
    </citation>
    <scope>NUCLEOTIDE SEQUENCE [LARGE SCALE GENOMIC DNA]</scope>
    <source>
        <strain evidence="2 3">DSM 23917</strain>
    </source>
</reference>
<dbReference type="AlphaFoldDB" id="A0A4R2LKS3"/>
<gene>
    <name evidence="2" type="ORF">EV202_1434</name>
</gene>
<feature type="coiled-coil region" evidence="1">
    <location>
        <begin position="635"/>
        <end position="662"/>
    </location>
</feature>
<feature type="coiled-coil region" evidence="1">
    <location>
        <begin position="997"/>
        <end position="1031"/>
    </location>
</feature>